<gene>
    <name evidence="1" type="ORF">Bca52824_031503</name>
</gene>
<comment type="caution">
    <text evidence="1">The sequence shown here is derived from an EMBL/GenBank/DDBJ whole genome shotgun (WGS) entry which is preliminary data.</text>
</comment>
<accession>A0A8X7V5F7</accession>
<dbReference type="EMBL" id="JAAMPC010000007">
    <property type="protein sequence ID" value="KAG2302852.1"/>
    <property type="molecule type" value="Genomic_DNA"/>
</dbReference>
<keyword evidence="2" id="KW-1185">Reference proteome</keyword>
<dbReference type="OrthoDB" id="1110313at2759"/>
<sequence>MVIETNERHMFKWISEAIIDEIKMVDSKHMELVEDVQGLTKMMMEQFELHKAWLEREMRSKIDENARKRNEEMKMWVNEKARRMNEEMQVKMNEK</sequence>
<dbReference type="Proteomes" id="UP000886595">
    <property type="component" value="Unassembled WGS sequence"/>
</dbReference>
<proteinExistence type="predicted"/>
<dbReference type="AlphaFoldDB" id="A0A8X7V5F7"/>
<protein>
    <submittedName>
        <fullName evidence="1">Uncharacterized protein</fullName>
    </submittedName>
</protein>
<name>A0A8X7V5F7_BRACI</name>
<organism evidence="1 2">
    <name type="scientific">Brassica carinata</name>
    <name type="common">Ethiopian mustard</name>
    <name type="synonym">Abyssinian cabbage</name>
    <dbReference type="NCBI Taxonomy" id="52824"/>
    <lineage>
        <taxon>Eukaryota</taxon>
        <taxon>Viridiplantae</taxon>
        <taxon>Streptophyta</taxon>
        <taxon>Embryophyta</taxon>
        <taxon>Tracheophyta</taxon>
        <taxon>Spermatophyta</taxon>
        <taxon>Magnoliopsida</taxon>
        <taxon>eudicotyledons</taxon>
        <taxon>Gunneridae</taxon>
        <taxon>Pentapetalae</taxon>
        <taxon>rosids</taxon>
        <taxon>malvids</taxon>
        <taxon>Brassicales</taxon>
        <taxon>Brassicaceae</taxon>
        <taxon>Brassiceae</taxon>
        <taxon>Brassica</taxon>
    </lineage>
</organism>
<evidence type="ECO:0000313" key="2">
    <source>
        <dbReference type="Proteomes" id="UP000886595"/>
    </source>
</evidence>
<evidence type="ECO:0000313" key="1">
    <source>
        <dbReference type="EMBL" id="KAG2302852.1"/>
    </source>
</evidence>
<reference evidence="1 2" key="1">
    <citation type="submission" date="2020-02" db="EMBL/GenBank/DDBJ databases">
        <authorList>
            <person name="Ma Q."/>
            <person name="Huang Y."/>
            <person name="Song X."/>
            <person name="Pei D."/>
        </authorList>
    </citation>
    <scope>NUCLEOTIDE SEQUENCE [LARGE SCALE GENOMIC DNA]</scope>
    <source>
        <strain evidence="1">Sxm20200214</strain>
        <tissue evidence="1">Leaf</tissue>
    </source>
</reference>